<dbReference type="Pfam" id="PF00174">
    <property type="entry name" value="Oxidored_molyb"/>
    <property type="match status" value="1"/>
</dbReference>
<gene>
    <name evidence="3" type="ORF">FB388_1539</name>
</gene>
<organism evidence="3 4">
    <name type="scientific">Pseudonocardia cypriaca</name>
    <dbReference type="NCBI Taxonomy" id="882449"/>
    <lineage>
        <taxon>Bacteria</taxon>
        <taxon>Bacillati</taxon>
        <taxon>Actinomycetota</taxon>
        <taxon>Actinomycetes</taxon>
        <taxon>Pseudonocardiales</taxon>
        <taxon>Pseudonocardiaceae</taxon>
        <taxon>Pseudonocardia</taxon>
    </lineage>
</organism>
<dbReference type="AlphaFoldDB" id="A0A543GDP8"/>
<name>A0A543GDP8_9PSEU</name>
<sequence>MDGFPRFGTHGSNPPPVVPPTPTIDVTGAIQTPLTVALTDLDDLPPVDQVSDFHCVAGWSATGLRWEGVSFATFYGSLIEPRLAPGTTVTHLVFRGLDGFASVVQLEDALAADVLIATRLDGQPLSGAHGAPVRLVSPAQYGYINTKHLCAIEVHSSEPRLEHPLSRFQLIASHPRARVWMEERHPTYPIAVIGPIYRAVGRVGLWLIARRAR</sequence>
<evidence type="ECO:0000256" key="1">
    <source>
        <dbReference type="SAM" id="MobiDB-lite"/>
    </source>
</evidence>
<dbReference type="Proteomes" id="UP000319818">
    <property type="component" value="Unassembled WGS sequence"/>
</dbReference>
<dbReference type="Gene3D" id="3.90.420.10">
    <property type="entry name" value="Oxidoreductase, molybdopterin-binding domain"/>
    <property type="match status" value="1"/>
</dbReference>
<proteinExistence type="predicted"/>
<dbReference type="PANTHER" id="PTHR43032">
    <property type="entry name" value="PROTEIN-METHIONINE-SULFOXIDE REDUCTASE"/>
    <property type="match status" value="1"/>
</dbReference>
<feature type="domain" description="Oxidoreductase molybdopterin-binding" evidence="2">
    <location>
        <begin position="19"/>
        <end position="158"/>
    </location>
</feature>
<protein>
    <submittedName>
        <fullName evidence="3">Molybdopterin-dependent oxidoreductase-like protein</fullName>
    </submittedName>
</protein>
<evidence type="ECO:0000313" key="4">
    <source>
        <dbReference type="Proteomes" id="UP000319818"/>
    </source>
</evidence>
<dbReference type="EMBL" id="VFPH01000001">
    <property type="protein sequence ID" value="TQM44177.1"/>
    <property type="molecule type" value="Genomic_DNA"/>
</dbReference>
<evidence type="ECO:0000313" key="3">
    <source>
        <dbReference type="EMBL" id="TQM44177.1"/>
    </source>
</evidence>
<comment type="caution">
    <text evidence="3">The sequence shown here is derived from an EMBL/GenBank/DDBJ whole genome shotgun (WGS) entry which is preliminary data.</text>
</comment>
<keyword evidence="4" id="KW-1185">Reference proteome</keyword>
<reference evidence="3 4" key="1">
    <citation type="submission" date="2019-06" db="EMBL/GenBank/DDBJ databases">
        <title>Sequencing the genomes of 1000 actinobacteria strains.</title>
        <authorList>
            <person name="Klenk H.-P."/>
        </authorList>
    </citation>
    <scope>NUCLEOTIDE SEQUENCE [LARGE SCALE GENOMIC DNA]</scope>
    <source>
        <strain evidence="3 4">DSM 45511</strain>
    </source>
</reference>
<dbReference type="InterPro" id="IPR036374">
    <property type="entry name" value="OxRdtase_Mopterin-bd_sf"/>
</dbReference>
<accession>A0A543GDP8</accession>
<dbReference type="SUPFAM" id="SSF56524">
    <property type="entry name" value="Oxidoreductase molybdopterin-binding domain"/>
    <property type="match status" value="1"/>
</dbReference>
<feature type="region of interest" description="Disordered" evidence="1">
    <location>
        <begin position="1"/>
        <end position="20"/>
    </location>
</feature>
<dbReference type="InterPro" id="IPR000572">
    <property type="entry name" value="OxRdtase_Mopterin-bd_dom"/>
</dbReference>
<evidence type="ECO:0000259" key="2">
    <source>
        <dbReference type="Pfam" id="PF00174"/>
    </source>
</evidence>